<dbReference type="InterPro" id="IPR036900">
    <property type="entry name" value="A-D-PHexomutase_C_sf"/>
</dbReference>
<name>A0A382MAA2_9ZZZZ</name>
<dbReference type="EMBL" id="UINC01091498">
    <property type="protein sequence ID" value="SVC44312.1"/>
    <property type="molecule type" value="Genomic_DNA"/>
</dbReference>
<dbReference type="AlphaFoldDB" id="A0A382MAA2"/>
<feature type="domain" description="Alpha-D-phosphohexomutase C-terminal" evidence="1">
    <location>
        <begin position="55"/>
        <end position="99"/>
    </location>
</feature>
<accession>A0A382MAA2</accession>
<dbReference type="InterPro" id="IPR005843">
    <property type="entry name" value="A-D-PHexomutase_C"/>
</dbReference>
<organism evidence="2">
    <name type="scientific">marine metagenome</name>
    <dbReference type="NCBI Taxonomy" id="408172"/>
    <lineage>
        <taxon>unclassified sequences</taxon>
        <taxon>metagenomes</taxon>
        <taxon>ecological metagenomes</taxon>
    </lineage>
</organism>
<gene>
    <name evidence="2" type="ORF">METZ01_LOCUS297166</name>
</gene>
<evidence type="ECO:0000313" key="2">
    <source>
        <dbReference type="EMBL" id="SVC44312.1"/>
    </source>
</evidence>
<dbReference type="GO" id="GO:0016868">
    <property type="term" value="F:intramolecular phosphotransferase activity"/>
    <property type="evidence" value="ECO:0007669"/>
    <property type="project" value="InterPro"/>
</dbReference>
<sequence length="106" mass="11639">SPSGDGLLTSLLIMKTMIQRGKSIDELLDGLDLIPQLSNNIETNLTEISNDFIAKISDDANTNLKNGRVLIRKSGTEPLLRITIESKDKADAQKVFESIKTQINQA</sequence>
<protein>
    <recommendedName>
        <fullName evidence="1">Alpha-D-phosphohexomutase C-terminal domain-containing protein</fullName>
    </recommendedName>
</protein>
<dbReference type="Pfam" id="PF00408">
    <property type="entry name" value="PGM_PMM_IV"/>
    <property type="match status" value="1"/>
</dbReference>
<dbReference type="Gene3D" id="3.30.310.50">
    <property type="entry name" value="Alpha-D-phosphohexomutase, C-terminal domain"/>
    <property type="match status" value="1"/>
</dbReference>
<feature type="non-terminal residue" evidence="2">
    <location>
        <position position="1"/>
    </location>
</feature>
<dbReference type="SUPFAM" id="SSF55957">
    <property type="entry name" value="Phosphoglucomutase, C-terminal domain"/>
    <property type="match status" value="1"/>
</dbReference>
<proteinExistence type="predicted"/>
<evidence type="ECO:0000259" key="1">
    <source>
        <dbReference type="Pfam" id="PF00408"/>
    </source>
</evidence>
<reference evidence="2" key="1">
    <citation type="submission" date="2018-05" db="EMBL/GenBank/DDBJ databases">
        <authorList>
            <person name="Lanie J.A."/>
            <person name="Ng W.-L."/>
            <person name="Kazmierczak K.M."/>
            <person name="Andrzejewski T.M."/>
            <person name="Davidsen T.M."/>
            <person name="Wayne K.J."/>
            <person name="Tettelin H."/>
            <person name="Glass J.I."/>
            <person name="Rusch D."/>
            <person name="Podicherti R."/>
            <person name="Tsui H.-C.T."/>
            <person name="Winkler M.E."/>
        </authorList>
    </citation>
    <scope>NUCLEOTIDE SEQUENCE</scope>
</reference>